<dbReference type="EMBL" id="JBGUBD010000006">
    <property type="protein sequence ID" value="MFA9478842.1"/>
    <property type="molecule type" value="Genomic_DNA"/>
</dbReference>
<evidence type="ECO:0000313" key="2">
    <source>
        <dbReference type="EMBL" id="MFA9478842.1"/>
    </source>
</evidence>
<evidence type="ECO:0000256" key="1">
    <source>
        <dbReference type="SAM" id="MobiDB-lite"/>
    </source>
</evidence>
<accession>A0ABV4U7M7</accession>
<comment type="caution">
    <text evidence="2">The sequence shown here is derived from an EMBL/GenBank/DDBJ whole genome shotgun (WGS) entry which is preliminary data.</text>
</comment>
<sequence>MRVAHAGVQLITSINASAYTATATAPDKAPKNKKEPFSTAFKRRYEKWSGFSNPALPVRNRPVTNMTNQRTFLAAQSRGGLASAMADADASPVAVTPGSGGVRKL</sequence>
<keyword evidence="3" id="KW-1185">Reference proteome</keyword>
<name>A0ABV4U7M7_9BACT</name>
<protein>
    <submittedName>
        <fullName evidence="2">Uncharacterized protein</fullName>
    </submittedName>
</protein>
<evidence type="ECO:0000313" key="3">
    <source>
        <dbReference type="Proteomes" id="UP001575105"/>
    </source>
</evidence>
<gene>
    <name evidence="2" type="ORF">ACERK3_11110</name>
</gene>
<dbReference type="Proteomes" id="UP001575105">
    <property type="component" value="Unassembled WGS sequence"/>
</dbReference>
<proteinExistence type="predicted"/>
<reference evidence="2 3" key="1">
    <citation type="submission" date="2024-08" db="EMBL/GenBank/DDBJ databases">
        <title>Whole-genome sequencing of halo(alkali)philic microorganisms from hypersaline lakes.</title>
        <authorList>
            <person name="Sorokin D.Y."/>
            <person name="Merkel A.Y."/>
            <person name="Messina E."/>
            <person name="Yakimov M."/>
        </authorList>
    </citation>
    <scope>NUCLEOTIDE SEQUENCE [LARGE SCALE GENOMIC DNA]</scope>
    <source>
        <strain evidence="2 3">AB-hyl4</strain>
    </source>
</reference>
<dbReference type="RefSeq" id="WP_425345767.1">
    <property type="nucleotide sequence ID" value="NZ_JBGUBD010000006.1"/>
</dbReference>
<feature type="region of interest" description="Disordered" evidence="1">
    <location>
        <begin position="86"/>
        <end position="105"/>
    </location>
</feature>
<organism evidence="2 3">
    <name type="scientific">Natronomicrosphaera hydrolytica</name>
    <dbReference type="NCBI Taxonomy" id="3242702"/>
    <lineage>
        <taxon>Bacteria</taxon>
        <taxon>Pseudomonadati</taxon>
        <taxon>Planctomycetota</taxon>
        <taxon>Phycisphaerae</taxon>
        <taxon>Phycisphaerales</taxon>
        <taxon>Phycisphaeraceae</taxon>
        <taxon>Natronomicrosphaera</taxon>
    </lineage>
</organism>